<organism evidence="4 5">
    <name type="scientific">Lepraria neglecta</name>
    <dbReference type="NCBI Taxonomy" id="209136"/>
    <lineage>
        <taxon>Eukaryota</taxon>
        <taxon>Fungi</taxon>
        <taxon>Dikarya</taxon>
        <taxon>Ascomycota</taxon>
        <taxon>Pezizomycotina</taxon>
        <taxon>Lecanoromycetes</taxon>
        <taxon>OSLEUM clade</taxon>
        <taxon>Lecanoromycetidae</taxon>
        <taxon>Lecanorales</taxon>
        <taxon>Lecanorineae</taxon>
        <taxon>Stereocaulaceae</taxon>
        <taxon>Lepraria</taxon>
    </lineage>
</organism>
<dbReference type="InterPro" id="IPR002110">
    <property type="entry name" value="Ankyrin_rpt"/>
</dbReference>
<dbReference type="PANTHER" id="PTHR24123:SF33">
    <property type="entry name" value="PROTEIN HOS4"/>
    <property type="match status" value="1"/>
</dbReference>
<evidence type="ECO:0000313" key="5">
    <source>
        <dbReference type="Proteomes" id="UP001276659"/>
    </source>
</evidence>
<evidence type="ECO:0000256" key="2">
    <source>
        <dbReference type="ARBA" id="ARBA00023043"/>
    </source>
</evidence>
<evidence type="ECO:0008006" key="6">
    <source>
        <dbReference type="Google" id="ProtNLM"/>
    </source>
</evidence>
<dbReference type="EMBL" id="JASNWA010000011">
    <property type="protein sequence ID" value="KAK3167029.1"/>
    <property type="molecule type" value="Genomic_DNA"/>
</dbReference>
<feature type="repeat" description="ANK" evidence="3">
    <location>
        <begin position="64"/>
        <end position="96"/>
    </location>
</feature>
<keyword evidence="1" id="KW-0677">Repeat</keyword>
<evidence type="ECO:0000256" key="3">
    <source>
        <dbReference type="PROSITE-ProRule" id="PRU00023"/>
    </source>
</evidence>
<feature type="repeat" description="ANK" evidence="3">
    <location>
        <begin position="442"/>
        <end position="474"/>
    </location>
</feature>
<dbReference type="SUPFAM" id="SSF48403">
    <property type="entry name" value="Ankyrin repeat"/>
    <property type="match status" value="2"/>
</dbReference>
<proteinExistence type="predicted"/>
<sequence length="588" mass="63752">MPEDIENVRSWVEATESGDISVLEQLLDVGFDIDYKVDFPKPGEILEDWNGAPAVVLEIDLAWDGVPGIVHAAKWGQISAVRFLLERGADVDNVNDTAYNIGSALLKASEAGHLEMVKLLLARGAKTDAVKVFQGTTTPLAAVAGLYPQEVKEQHREIIILLLDAGSDINAEDQNSKTALTLAVERGDMDLIKLLLGRGADVNHRAYSTRGNSALDEAAFNGRLDIVQLLMDGGAELKHETRGFTSLHRASAWGRLEVMKLLLRSGAAAEAAETDQTTSLHEAASGGSTKAIKLLLDNGFNIEAKSTEGCQTPLLQAADSVWAAAVELLLDCGANINAQDRHSETALHHATHLLNVKDYRNRHHNIQILRSLASRGADVNIPDHAGRTVLQAAIQCWEAPCRPSKANTTIASARNAFINKPDFEAVKLFLAHGAEVNAKDTEGATALHRAAHEWNIAIIELLLSAEADLEVRKVDGGTPLFETVCFVHARAGWRRSLEWTAAPTIEFLLKAGANFNARMANGKTVLHVLVEGHEEMGSVTSREDREVVTLLLDYGVDFGAVDDEGQTALMTAERIGKQDIAQLLKDRM</sequence>
<keyword evidence="5" id="KW-1185">Reference proteome</keyword>
<dbReference type="AlphaFoldDB" id="A0AAD9YW17"/>
<gene>
    <name evidence="4" type="ORF">OEA41_010154</name>
</gene>
<dbReference type="Pfam" id="PF00023">
    <property type="entry name" value="Ank"/>
    <property type="match status" value="1"/>
</dbReference>
<dbReference type="PRINTS" id="PR01415">
    <property type="entry name" value="ANKYRIN"/>
</dbReference>
<accession>A0AAD9YW17</accession>
<evidence type="ECO:0000313" key="4">
    <source>
        <dbReference type="EMBL" id="KAK3167029.1"/>
    </source>
</evidence>
<dbReference type="InterPro" id="IPR051165">
    <property type="entry name" value="Multifunctional_ANK_Repeat"/>
</dbReference>
<comment type="caution">
    <text evidence="4">The sequence shown here is derived from an EMBL/GenBank/DDBJ whole genome shotgun (WGS) entry which is preliminary data.</text>
</comment>
<dbReference type="PROSITE" id="PS50088">
    <property type="entry name" value="ANK_REPEAT"/>
    <property type="match status" value="9"/>
</dbReference>
<dbReference type="PANTHER" id="PTHR24123">
    <property type="entry name" value="ANKYRIN REPEAT-CONTAINING"/>
    <property type="match status" value="1"/>
</dbReference>
<feature type="repeat" description="ANK" evidence="3">
    <location>
        <begin position="342"/>
        <end position="384"/>
    </location>
</feature>
<keyword evidence="2 3" id="KW-0040">ANK repeat</keyword>
<feature type="repeat" description="ANK" evidence="3">
    <location>
        <begin position="309"/>
        <end position="341"/>
    </location>
</feature>
<evidence type="ECO:0000256" key="1">
    <source>
        <dbReference type="ARBA" id="ARBA00022737"/>
    </source>
</evidence>
<dbReference type="PROSITE" id="PS50297">
    <property type="entry name" value="ANK_REP_REGION"/>
    <property type="match status" value="6"/>
</dbReference>
<dbReference type="Pfam" id="PF13637">
    <property type="entry name" value="Ank_4"/>
    <property type="match status" value="1"/>
</dbReference>
<dbReference type="InterPro" id="IPR036770">
    <property type="entry name" value="Ankyrin_rpt-contain_sf"/>
</dbReference>
<dbReference type="Proteomes" id="UP001276659">
    <property type="component" value="Unassembled WGS sequence"/>
</dbReference>
<feature type="repeat" description="ANK" evidence="3">
    <location>
        <begin position="275"/>
        <end position="307"/>
    </location>
</feature>
<dbReference type="SMART" id="SM00248">
    <property type="entry name" value="ANK"/>
    <property type="match status" value="14"/>
</dbReference>
<dbReference type="Pfam" id="PF12796">
    <property type="entry name" value="Ank_2"/>
    <property type="match status" value="4"/>
</dbReference>
<name>A0AAD9YW17_9LECA</name>
<feature type="repeat" description="ANK" evidence="3">
    <location>
        <begin position="242"/>
        <end position="274"/>
    </location>
</feature>
<protein>
    <recommendedName>
        <fullName evidence="6">Ankyrin</fullName>
    </recommendedName>
</protein>
<reference evidence="4" key="1">
    <citation type="submission" date="2022-11" db="EMBL/GenBank/DDBJ databases">
        <title>Chromosomal genome sequence assembly and mating type (MAT) locus characterization of the leprose asexual lichenized fungus Lepraria neglecta (Nyl.) Erichsen.</title>
        <authorList>
            <person name="Allen J.L."/>
            <person name="Pfeffer B."/>
        </authorList>
    </citation>
    <scope>NUCLEOTIDE SEQUENCE</scope>
    <source>
        <strain evidence="4">Allen 5258</strain>
    </source>
</reference>
<feature type="repeat" description="ANK" evidence="3">
    <location>
        <begin position="100"/>
        <end position="132"/>
    </location>
</feature>
<dbReference type="Gene3D" id="1.25.40.20">
    <property type="entry name" value="Ankyrin repeat-containing domain"/>
    <property type="match status" value="5"/>
</dbReference>
<feature type="repeat" description="ANK" evidence="3">
    <location>
        <begin position="210"/>
        <end position="242"/>
    </location>
</feature>
<feature type="repeat" description="ANK" evidence="3">
    <location>
        <begin position="175"/>
        <end position="207"/>
    </location>
</feature>